<dbReference type="Proteomes" id="UP000193224">
    <property type="component" value="Unassembled WGS sequence"/>
</dbReference>
<dbReference type="AlphaFoldDB" id="A0A1X7BYD1"/>
<sequence length="102" mass="11537">MTQENIKTRDLPVDECISKRPWGEVLNRSLKLFAFNFAREGGRSIGQVIFYLILAAIVIGLAAWAIGSVTGWFSGWFDFLPFVGESAEAESDKWYCKWNPVC</sequence>
<name>A0A1X7BYD1_9RHOB</name>
<proteinExistence type="predicted"/>
<keyword evidence="3" id="KW-1185">Reference proteome</keyword>
<dbReference type="EMBL" id="FWXB01000030">
    <property type="protein sequence ID" value="SMC14582.1"/>
    <property type="molecule type" value="Genomic_DNA"/>
</dbReference>
<feature type="transmembrane region" description="Helical" evidence="1">
    <location>
        <begin position="48"/>
        <end position="73"/>
    </location>
</feature>
<protein>
    <submittedName>
        <fullName evidence="2">Uncharacterized protein</fullName>
    </submittedName>
</protein>
<reference evidence="2 3" key="1">
    <citation type="submission" date="2017-03" db="EMBL/GenBank/DDBJ databases">
        <authorList>
            <person name="Afonso C.L."/>
            <person name="Miller P.J."/>
            <person name="Scott M.A."/>
            <person name="Spackman E."/>
            <person name="Goraichik I."/>
            <person name="Dimitrov K.M."/>
            <person name="Suarez D.L."/>
            <person name="Swayne D.E."/>
        </authorList>
    </citation>
    <scope>NUCLEOTIDE SEQUENCE [LARGE SCALE GENOMIC DNA]</scope>
    <source>
        <strain evidence="2 3">CECT 7745</strain>
    </source>
</reference>
<dbReference type="RefSeq" id="WP_085802476.1">
    <property type="nucleotide sequence ID" value="NZ_FWXB01000030.1"/>
</dbReference>
<gene>
    <name evidence="2" type="ORF">ROA7745_04451</name>
</gene>
<keyword evidence="1" id="KW-0472">Membrane</keyword>
<evidence type="ECO:0000313" key="3">
    <source>
        <dbReference type="Proteomes" id="UP000193224"/>
    </source>
</evidence>
<dbReference type="OrthoDB" id="9846341at2"/>
<evidence type="ECO:0000313" key="2">
    <source>
        <dbReference type="EMBL" id="SMC14582.1"/>
    </source>
</evidence>
<evidence type="ECO:0000256" key="1">
    <source>
        <dbReference type="SAM" id="Phobius"/>
    </source>
</evidence>
<keyword evidence="1" id="KW-0812">Transmembrane</keyword>
<keyword evidence="1" id="KW-1133">Transmembrane helix</keyword>
<organism evidence="2 3">
    <name type="scientific">Roseovarius aestuarii</name>
    <dbReference type="NCBI Taxonomy" id="475083"/>
    <lineage>
        <taxon>Bacteria</taxon>
        <taxon>Pseudomonadati</taxon>
        <taxon>Pseudomonadota</taxon>
        <taxon>Alphaproteobacteria</taxon>
        <taxon>Rhodobacterales</taxon>
        <taxon>Roseobacteraceae</taxon>
        <taxon>Roseovarius</taxon>
    </lineage>
</organism>
<accession>A0A1X7BYD1</accession>